<evidence type="ECO:0000313" key="3">
    <source>
        <dbReference type="Proteomes" id="UP000678317"/>
    </source>
</evidence>
<keyword evidence="3" id="KW-1185">Reference proteome</keyword>
<name>A0ABS3SL04_9CELL</name>
<keyword evidence="1" id="KW-0812">Transmembrane</keyword>
<evidence type="ECO:0008006" key="4">
    <source>
        <dbReference type="Google" id="ProtNLM"/>
    </source>
</evidence>
<feature type="transmembrane region" description="Helical" evidence="1">
    <location>
        <begin position="172"/>
        <end position="191"/>
    </location>
</feature>
<evidence type="ECO:0000313" key="2">
    <source>
        <dbReference type="EMBL" id="MBO3086431.1"/>
    </source>
</evidence>
<dbReference type="RefSeq" id="WP_208290455.1">
    <property type="nucleotide sequence ID" value="NZ_CP074404.1"/>
</dbReference>
<accession>A0ABS3SL04</accession>
<sequence>MTDTEPARLEGDHGVRTDRRRRALAWLWTAGALLASVALALLATLPPVPPGAAAAWVEDGTFPLTWAGELLFFATLAWGTGAAGALATRGAGTSVRGTIALVALGVALVAFVVVLLALGRLVYPVVAGDLAADTVVLLASVVVGAVHLALLGLAVAAFALPVPARSTRARRTIAAVTITLGAVFVVGSYPWLLPTWLNLVTAGAVGFWGVLVGVAMARDPGRAVT</sequence>
<feature type="transmembrane region" description="Helical" evidence="1">
    <location>
        <begin position="197"/>
        <end position="217"/>
    </location>
</feature>
<feature type="transmembrane region" description="Helical" evidence="1">
    <location>
        <begin position="23"/>
        <end position="45"/>
    </location>
</feature>
<reference evidence="2 3" key="1">
    <citation type="submission" date="2021-03" db="EMBL/GenBank/DDBJ databases">
        <title>novel species in genus Cellulomonas.</title>
        <authorList>
            <person name="Zhang G."/>
        </authorList>
    </citation>
    <scope>NUCLEOTIDE SEQUENCE [LARGE SCALE GENOMIC DNA]</scope>
    <source>
        <strain evidence="3">zg-ZUI188</strain>
    </source>
</reference>
<evidence type="ECO:0000256" key="1">
    <source>
        <dbReference type="SAM" id="Phobius"/>
    </source>
</evidence>
<proteinExistence type="predicted"/>
<keyword evidence="1" id="KW-1133">Transmembrane helix</keyword>
<dbReference type="Proteomes" id="UP000678317">
    <property type="component" value="Unassembled WGS sequence"/>
</dbReference>
<protein>
    <recommendedName>
        <fullName evidence="4">DUF998 domain-containing protein</fullName>
    </recommendedName>
</protein>
<comment type="caution">
    <text evidence="2">The sequence shown here is derived from an EMBL/GenBank/DDBJ whole genome shotgun (WGS) entry which is preliminary data.</text>
</comment>
<feature type="transmembrane region" description="Helical" evidence="1">
    <location>
        <begin position="99"/>
        <end position="123"/>
    </location>
</feature>
<feature type="transmembrane region" description="Helical" evidence="1">
    <location>
        <begin position="65"/>
        <end position="87"/>
    </location>
</feature>
<dbReference type="EMBL" id="JAGFBM010000010">
    <property type="protein sequence ID" value="MBO3086431.1"/>
    <property type="molecule type" value="Genomic_DNA"/>
</dbReference>
<gene>
    <name evidence="2" type="ORF">J4035_17440</name>
</gene>
<organism evidence="2 3">
    <name type="scientific">Cellulomonas fengjieae</name>
    <dbReference type="NCBI Taxonomy" id="2819978"/>
    <lineage>
        <taxon>Bacteria</taxon>
        <taxon>Bacillati</taxon>
        <taxon>Actinomycetota</taxon>
        <taxon>Actinomycetes</taxon>
        <taxon>Micrococcales</taxon>
        <taxon>Cellulomonadaceae</taxon>
        <taxon>Cellulomonas</taxon>
    </lineage>
</organism>
<feature type="transmembrane region" description="Helical" evidence="1">
    <location>
        <begin position="135"/>
        <end position="160"/>
    </location>
</feature>
<keyword evidence="1" id="KW-0472">Membrane</keyword>